<evidence type="ECO:0000313" key="2">
    <source>
        <dbReference type="Proteomes" id="UP001180020"/>
    </source>
</evidence>
<gene>
    <name evidence="1" type="ORF">QJS10_CPB20g00139</name>
</gene>
<sequence>MQEVPQIEVTLVWRGEVTYKRSSDDQVSNGFALVLLITIHSDIFPIFHLHSATMLGGCCGIGGEGYGVYNGNTVRSRVYEDGGILHIRWRRRWDLV</sequence>
<dbReference type="AlphaFoldDB" id="A0AAV9CCJ2"/>
<accession>A0AAV9CCJ2</accession>
<proteinExistence type="predicted"/>
<organism evidence="1 2">
    <name type="scientific">Acorus calamus</name>
    <name type="common">Sweet flag</name>
    <dbReference type="NCBI Taxonomy" id="4465"/>
    <lineage>
        <taxon>Eukaryota</taxon>
        <taxon>Viridiplantae</taxon>
        <taxon>Streptophyta</taxon>
        <taxon>Embryophyta</taxon>
        <taxon>Tracheophyta</taxon>
        <taxon>Spermatophyta</taxon>
        <taxon>Magnoliopsida</taxon>
        <taxon>Liliopsida</taxon>
        <taxon>Acoraceae</taxon>
        <taxon>Acorus</taxon>
    </lineage>
</organism>
<dbReference type="EMBL" id="JAUJYO010000020">
    <property type="protein sequence ID" value="KAK1286620.1"/>
    <property type="molecule type" value="Genomic_DNA"/>
</dbReference>
<reference evidence="1" key="1">
    <citation type="journal article" date="2023" name="Nat. Commun.">
        <title>Diploid and tetraploid genomes of Acorus and the evolution of monocots.</title>
        <authorList>
            <person name="Ma L."/>
            <person name="Liu K.W."/>
            <person name="Li Z."/>
            <person name="Hsiao Y.Y."/>
            <person name="Qi Y."/>
            <person name="Fu T."/>
            <person name="Tang G.D."/>
            <person name="Zhang D."/>
            <person name="Sun W.H."/>
            <person name="Liu D.K."/>
            <person name="Li Y."/>
            <person name="Chen G.Z."/>
            <person name="Liu X.D."/>
            <person name="Liao X.Y."/>
            <person name="Jiang Y.T."/>
            <person name="Yu X."/>
            <person name="Hao Y."/>
            <person name="Huang J."/>
            <person name="Zhao X.W."/>
            <person name="Ke S."/>
            <person name="Chen Y.Y."/>
            <person name="Wu W.L."/>
            <person name="Hsu J.L."/>
            <person name="Lin Y.F."/>
            <person name="Huang M.D."/>
            <person name="Li C.Y."/>
            <person name="Huang L."/>
            <person name="Wang Z.W."/>
            <person name="Zhao X."/>
            <person name="Zhong W.Y."/>
            <person name="Peng D.H."/>
            <person name="Ahmad S."/>
            <person name="Lan S."/>
            <person name="Zhang J.S."/>
            <person name="Tsai W.C."/>
            <person name="Van de Peer Y."/>
            <person name="Liu Z.J."/>
        </authorList>
    </citation>
    <scope>NUCLEOTIDE SEQUENCE</scope>
    <source>
        <strain evidence="1">CP</strain>
    </source>
</reference>
<keyword evidence="2" id="KW-1185">Reference proteome</keyword>
<evidence type="ECO:0000313" key="1">
    <source>
        <dbReference type="EMBL" id="KAK1286620.1"/>
    </source>
</evidence>
<reference evidence="1" key="2">
    <citation type="submission" date="2023-06" db="EMBL/GenBank/DDBJ databases">
        <authorList>
            <person name="Ma L."/>
            <person name="Liu K.-W."/>
            <person name="Li Z."/>
            <person name="Hsiao Y.-Y."/>
            <person name="Qi Y."/>
            <person name="Fu T."/>
            <person name="Tang G."/>
            <person name="Zhang D."/>
            <person name="Sun W.-H."/>
            <person name="Liu D.-K."/>
            <person name="Li Y."/>
            <person name="Chen G.-Z."/>
            <person name="Liu X.-D."/>
            <person name="Liao X.-Y."/>
            <person name="Jiang Y.-T."/>
            <person name="Yu X."/>
            <person name="Hao Y."/>
            <person name="Huang J."/>
            <person name="Zhao X.-W."/>
            <person name="Ke S."/>
            <person name="Chen Y.-Y."/>
            <person name="Wu W.-L."/>
            <person name="Hsu J.-L."/>
            <person name="Lin Y.-F."/>
            <person name="Huang M.-D."/>
            <person name="Li C.-Y."/>
            <person name="Huang L."/>
            <person name="Wang Z.-W."/>
            <person name="Zhao X."/>
            <person name="Zhong W.-Y."/>
            <person name="Peng D.-H."/>
            <person name="Ahmad S."/>
            <person name="Lan S."/>
            <person name="Zhang J.-S."/>
            <person name="Tsai W.-C."/>
            <person name="Van De Peer Y."/>
            <person name="Liu Z.-J."/>
        </authorList>
    </citation>
    <scope>NUCLEOTIDE SEQUENCE</scope>
    <source>
        <strain evidence="1">CP</strain>
        <tissue evidence="1">Leaves</tissue>
    </source>
</reference>
<name>A0AAV9CCJ2_ACOCL</name>
<protein>
    <submittedName>
        <fullName evidence="1">Uncharacterized protein</fullName>
    </submittedName>
</protein>
<comment type="caution">
    <text evidence="1">The sequence shown here is derived from an EMBL/GenBank/DDBJ whole genome shotgun (WGS) entry which is preliminary data.</text>
</comment>
<dbReference type="Proteomes" id="UP001180020">
    <property type="component" value="Unassembled WGS sequence"/>
</dbReference>